<feature type="domain" description="Phorbol-ester/DAG-type" evidence="5">
    <location>
        <begin position="134"/>
        <end position="180"/>
    </location>
</feature>
<dbReference type="GO" id="GO:0008270">
    <property type="term" value="F:zinc ion binding"/>
    <property type="evidence" value="ECO:0007669"/>
    <property type="project" value="UniProtKB-KW"/>
</dbReference>
<dbReference type="OrthoDB" id="1112257at2759"/>
<evidence type="ECO:0000313" key="6">
    <source>
        <dbReference type="EMBL" id="CAA7028275.1"/>
    </source>
</evidence>
<keyword evidence="7" id="KW-1185">Reference proteome</keyword>
<keyword evidence="1" id="KW-0479">Metal-binding</keyword>
<dbReference type="Gene3D" id="3.30.40.10">
    <property type="entry name" value="Zinc/RING finger domain, C3HC4 (zinc finger)"/>
    <property type="match status" value="1"/>
</dbReference>
<evidence type="ECO:0000256" key="2">
    <source>
        <dbReference type="ARBA" id="ARBA00022737"/>
    </source>
</evidence>
<keyword evidence="3" id="KW-0863">Zinc-finger</keyword>
<dbReference type="InterPro" id="IPR046349">
    <property type="entry name" value="C1-like_sf"/>
</dbReference>
<proteinExistence type="predicted"/>
<evidence type="ECO:0000259" key="5">
    <source>
        <dbReference type="PROSITE" id="PS50081"/>
    </source>
</evidence>
<evidence type="ECO:0000256" key="1">
    <source>
        <dbReference type="ARBA" id="ARBA00022723"/>
    </source>
</evidence>
<sequence>MNHPLTLLTMPPMHALDPLKKCDKCLRKIDGFNLFCRICNFMIDIRCALKGKDSSWVLKPKVFGALSVNCIRYDHHSHGVVEAIISRAESLHCVICDEELYGKAMACMECQEIYHPWCIEAWRRKIFGHPLHYDHMLQMLEISGSTCTACKLIITNIGYTCSDCKVKFHLKCIQEACVSSKVKSHRHNLYNFWIDDSQLTRACGVCTRPCGASFYGCIGCSFYAHVECLGFPDNVKNQQHQHSVSNTYVNHKGSCSLCGGDSRDWMYTCNHCNDVFHMECIMSTDDREAATEEEQRQDIYLTYLEHDLLKLLKKHSEFKIGSVSLV</sequence>
<keyword evidence="4" id="KW-0862">Zinc</keyword>
<dbReference type="PROSITE" id="PS50081">
    <property type="entry name" value="ZF_DAG_PE_2"/>
    <property type="match status" value="1"/>
</dbReference>
<evidence type="ECO:0000256" key="4">
    <source>
        <dbReference type="ARBA" id="ARBA00022833"/>
    </source>
</evidence>
<dbReference type="PANTHER" id="PTHR47841">
    <property type="entry name" value="DIACYLGLYCEROL KINASE THETA-LIKE-RELATED"/>
    <property type="match status" value="1"/>
</dbReference>
<keyword evidence="2" id="KW-0677">Repeat</keyword>
<dbReference type="SUPFAM" id="SSF57889">
    <property type="entry name" value="Cysteine-rich domain"/>
    <property type="match status" value="4"/>
</dbReference>
<dbReference type="AlphaFoldDB" id="A0A6D2IDW0"/>
<dbReference type="InterPro" id="IPR004146">
    <property type="entry name" value="DC1"/>
</dbReference>
<accession>A0A6D2IDW0</accession>
<dbReference type="PANTHER" id="PTHR47841:SF7">
    <property type="entry name" value="CYSTEINE_HISTIDINE-RICH C1 DOMAIN PROTEIN"/>
    <property type="match status" value="1"/>
</dbReference>
<dbReference type="EMBL" id="CACVBM020001065">
    <property type="protein sequence ID" value="CAA7028275.1"/>
    <property type="molecule type" value="Genomic_DNA"/>
</dbReference>
<comment type="caution">
    <text evidence="6">The sequence shown here is derived from an EMBL/GenBank/DDBJ whole genome shotgun (WGS) entry which is preliminary data.</text>
</comment>
<evidence type="ECO:0000313" key="7">
    <source>
        <dbReference type="Proteomes" id="UP000467841"/>
    </source>
</evidence>
<reference evidence="6" key="1">
    <citation type="submission" date="2020-01" db="EMBL/GenBank/DDBJ databases">
        <authorList>
            <person name="Mishra B."/>
        </authorList>
    </citation>
    <scope>NUCLEOTIDE SEQUENCE [LARGE SCALE GENOMIC DNA]</scope>
</reference>
<dbReference type="Proteomes" id="UP000467841">
    <property type="component" value="Unassembled WGS sequence"/>
</dbReference>
<dbReference type="Pfam" id="PF03107">
    <property type="entry name" value="C1_2"/>
    <property type="match status" value="3"/>
</dbReference>
<dbReference type="InterPro" id="IPR013083">
    <property type="entry name" value="Znf_RING/FYVE/PHD"/>
</dbReference>
<dbReference type="SMART" id="SM00249">
    <property type="entry name" value="PHD"/>
    <property type="match status" value="3"/>
</dbReference>
<name>A0A6D2IDW0_9BRAS</name>
<protein>
    <recommendedName>
        <fullName evidence="5">Phorbol-ester/DAG-type domain-containing protein</fullName>
    </recommendedName>
</protein>
<gene>
    <name evidence="6" type="ORF">MERR_LOCUS15510</name>
</gene>
<organism evidence="6 7">
    <name type="scientific">Microthlaspi erraticum</name>
    <dbReference type="NCBI Taxonomy" id="1685480"/>
    <lineage>
        <taxon>Eukaryota</taxon>
        <taxon>Viridiplantae</taxon>
        <taxon>Streptophyta</taxon>
        <taxon>Embryophyta</taxon>
        <taxon>Tracheophyta</taxon>
        <taxon>Spermatophyta</taxon>
        <taxon>Magnoliopsida</taxon>
        <taxon>eudicotyledons</taxon>
        <taxon>Gunneridae</taxon>
        <taxon>Pentapetalae</taxon>
        <taxon>rosids</taxon>
        <taxon>malvids</taxon>
        <taxon>Brassicales</taxon>
        <taxon>Brassicaceae</taxon>
        <taxon>Coluteocarpeae</taxon>
        <taxon>Microthlaspi</taxon>
    </lineage>
</organism>
<dbReference type="InterPro" id="IPR001965">
    <property type="entry name" value="Znf_PHD"/>
</dbReference>
<dbReference type="InterPro" id="IPR002219">
    <property type="entry name" value="PKC_DAG/PE"/>
</dbReference>
<evidence type="ECO:0000256" key="3">
    <source>
        <dbReference type="ARBA" id="ARBA00022771"/>
    </source>
</evidence>